<comment type="similarity">
    <text evidence="1">Belongs to the thioredoxin family.</text>
</comment>
<dbReference type="InterPro" id="IPR013766">
    <property type="entry name" value="Thioredoxin_domain"/>
</dbReference>
<evidence type="ECO:0000259" key="8">
    <source>
        <dbReference type="PROSITE" id="PS51352"/>
    </source>
</evidence>
<evidence type="ECO:0000313" key="10">
    <source>
        <dbReference type="Proteomes" id="UP000198284"/>
    </source>
</evidence>
<dbReference type="PANTHER" id="PTHR45663:SF11">
    <property type="entry name" value="GEO12009P1"/>
    <property type="match status" value="1"/>
</dbReference>
<sequence>MHVVCPYCHTTNRVPPERLTESPECGRCHQSLMPGHPVELNAEQFDKHLSRSDLPLLVDFWAPWCGPCRTVAPAFESAAAELEPHIRLVKVNTEEEQILAARYGIRSIPTLALFAGGREVARQAGAMGAPDIVRWARSMQARA</sequence>
<dbReference type="Pfam" id="PF00085">
    <property type="entry name" value="Thioredoxin"/>
    <property type="match status" value="1"/>
</dbReference>
<dbReference type="Gene3D" id="3.40.30.10">
    <property type="entry name" value="Glutaredoxin"/>
    <property type="match status" value="1"/>
</dbReference>
<keyword evidence="2" id="KW-0813">Transport</keyword>
<gene>
    <name evidence="9" type="ORF">SAMN06265795_13215</name>
</gene>
<dbReference type="PROSITE" id="PS00194">
    <property type="entry name" value="THIOREDOXIN_1"/>
    <property type="match status" value="1"/>
</dbReference>
<keyword evidence="10" id="KW-1185">Reference proteome</keyword>
<name>A0A239M6Y1_9BURK</name>
<evidence type="ECO:0000256" key="7">
    <source>
        <dbReference type="NCBIfam" id="TIGR01068"/>
    </source>
</evidence>
<keyword evidence="3" id="KW-0479">Metal-binding</keyword>
<evidence type="ECO:0000256" key="1">
    <source>
        <dbReference type="ARBA" id="ARBA00008987"/>
    </source>
</evidence>
<dbReference type="GO" id="GO:0015035">
    <property type="term" value="F:protein-disulfide reductase activity"/>
    <property type="evidence" value="ECO:0007669"/>
    <property type="project" value="UniProtKB-UniRule"/>
</dbReference>
<keyword evidence="6" id="KW-0676">Redox-active center</keyword>
<accession>A0A239M6Y1</accession>
<evidence type="ECO:0000313" key="9">
    <source>
        <dbReference type="EMBL" id="SNT37863.1"/>
    </source>
</evidence>
<dbReference type="PANTHER" id="PTHR45663">
    <property type="entry name" value="GEO12009P1"/>
    <property type="match status" value="1"/>
</dbReference>
<feature type="domain" description="Thioredoxin" evidence="8">
    <location>
        <begin position="16"/>
        <end position="141"/>
    </location>
</feature>
<dbReference type="InterPro" id="IPR036249">
    <property type="entry name" value="Thioredoxin-like_sf"/>
</dbReference>
<dbReference type="SUPFAM" id="SSF52833">
    <property type="entry name" value="Thioredoxin-like"/>
    <property type="match status" value="1"/>
</dbReference>
<dbReference type="Gene3D" id="2.30.30.380">
    <property type="entry name" value="Zn-finger domain of Sec23/24"/>
    <property type="match status" value="1"/>
</dbReference>
<keyword evidence="4" id="KW-0249">Electron transport</keyword>
<dbReference type="Proteomes" id="UP000198284">
    <property type="component" value="Unassembled WGS sequence"/>
</dbReference>
<dbReference type="GO" id="GO:0045454">
    <property type="term" value="P:cell redox homeostasis"/>
    <property type="evidence" value="ECO:0007669"/>
    <property type="project" value="TreeGrafter"/>
</dbReference>
<evidence type="ECO:0000256" key="6">
    <source>
        <dbReference type="ARBA" id="ARBA00023284"/>
    </source>
</evidence>
<evidence type="ECO:0000256" key="2">
    <source>
        <dbReference type="ARBA" id="ARBA00022448"/>
    </source>
</evidence>
<dbReference type="OrthoDB" id="9790390at2"/>
<proteinExistence type="inferred from homology"/>
<evidence type="ECO:0000256" key="4">
    <source>
        <dbReference type="ARBA" id="ARBA00022982"/>
    </source>
</evidence>
<dbReference type="InterPro" id="IPR049299">
    <property type="entry name" value="Thio2_N"/>
</dbReference>
<dbReference type="InterPro" id="IPR017937">
    <property type="entry name" value="Thioredoxin_CS"/>
</dbReference>
<evidence type="ECO:0000256" key="5">
    <source>
        <dbReference type="ARBA" id="ARBA00023157"/>
    </source>
</evidence>
<dbReference type="InterPro" id="IPR005746">
    <property type="entry name" value="Thioredoxin"/>
</dbReference>
<dbReference type="AlphaFoldDB" id="A0A239M6Y1"/>
<keyword evidence="5" id="KW-1015">Disulfide bond</keyword>
<dbReference type="PRINTS" id="PR00421">
    <property type="entry name" value="THIOREDOXIN"/>
</dbReference>
<organism evidence="9 10">
    <name type="scientific">Noviherbaspirillum humi</name>
    <dbReference type="NCBI Taxonomy" id="1688639"/>
    <lineage>
        <taxon>Bacteria</taxon>
        <taxon>Pseudomonadati</taxon>
        <taxon>Pseudomonadota</taxon>
        <taxon>Betaproteobacteria</taxon>
        <taxon>Burkholderiales</taxon>
        <taxon>Oxalobacteraceae</taxon>
        <taxon>Noviherbaspirillum</taxon>
    </lineage>
</organism>
<dbReference type="GO" id="GO:0005829">
    <property type="term" value="C:cytosol"/>
    <property type="evidence" value="ECO:0007669"/>
    <property type="project" value="TreeGrafter"/>
</dbReference>
<dbReference type="PROSITE" id="PS51352">
    <property type="entry name" value="THIOREDOXIN_2"/>
    <property type="match status" value="1"/>
</dbReference>
<dbReference type="NCBIfam" id="TIGR01068">
    <property type="entry name" value="thioredoxin"/>
    <property type="match status" value="1"/>
</dbReference>
<dbReference type="Pfam" id="PF21352">
    <property type="entry name" value="Zn_ribbon_Thio2"/>
    <property type="match status" value="1"/>
</dbReference>
<dbReference type="GO" id="GO:0046872">
    <property type="term" value="F:metal ion binding"/>
    <property type="evidence" value="ECO:0007669"/>
    <property type="project" value="UniProtKB-KW"/>
</dbReference>
<reference evidence="9 10" key="1">
    <citation type="submission" date="2017-06" db="EMBL/GenBank/DDBJ databases">
        <authorList>
            <person name="Kim H.J."/>
            <person name="Triplett B.A."/>
        </authorList>
    </citation>
    <scope>NUCLEOTIDE SEQUENCE [LARGE SCALE GENOMIC DNA]</scope>
    <source>
        <strain evidence="9 10">U15</strain>
    </source>
</reference>
<dbReference type="NCBIfam" id="NF008229">
    <property type="entry name" value="PRK10996.1"/>
    <property type="match status" value="1"/>
</dbReference>
<dbReference type="RefSeq" id="WP_089401824.1">
    <property type="nucleotide sequence ID" value="NZ_FZOT01000032.1"/>
</dbReference>
<dbReference type="CDD" id="cd02947">
    <property type="entry name" value="TRX_family"/>
    <property type="match status" value="1"/>
</dbReference>
<evidence type="ECO:0000256" key="3">
    <source>
        <dbReference type="ARBA" id="ARBA00022723"/>
    </source>
</evidence>
<dbReference type="EMBL" id="FZOT01000032">
    <property type="protein sequence ID" value="SNT37863.1"/>
    <property type="molecule type" value="Genomic_DNA"/>
</dbReference>
<protein>
    <recommendedName>
        <fullName evidence="7">Thioredoxin</fullName>
    </recommendedName>
</protein>
<dbReference type="FunFam" id="3.40.30.10:FF:000001">
    <property type="entry name" value="Thioredoxin"/>
    <property type="match status" value="1"/>
</dbReference>